<evidence type="ECO:0000313" key="2">
    <source>
        <dbReference type="Proteomes" id="UP000325313"/>
    </source>
</evidence>
<protein>
    <submittedName>
        <fullName evidence="1">Uncharacterized protein</fullName>
    </submittedName>
</protein>
<dbReference type="Proteomes" id="UP000325313">
    <property type="component" value="Unassembled WGS sequence"/>
</dbReference>
<dbReference type="AlphaFoldDB" id="A0A5B0SPD9"/>
<organism evidence="1 2">
    <name type="scientific">Puccinia graminis f. sp. tritici</name>
    <dbReference type="NCBI Taxonomy" id="56615"/>
    <lineage>
        <taxon>Eukaryota</taxon>
        <taxon>Fungi</taxon>
        <taxon>Dikarya</taxon>
        <taxon>Basidiomycota</taxon>
        <taxon>Pucciniomycotina</taxon>
        <taxon>Pucciniomycetes</taxon>
        <taxon>Pucciniales</taxon>
        <taxon>Pucciniaceae</taxon>
        <taxon>Puccinia</taxon>
    </lineage>
</organism>
<dbReference type="EMBL" id="VDEP01000002">
    <property type="protein sequence ID" value="KAA1138494.1"/>
    <property type="molecule type" value="Genomic_DNA"/>
</dbReference>
<gene>
    <name evidence="1" type="ORF">PGTUg99_019847</name>
</gene>
<reference evidence="1 2" key="1">
    <citation type="submission" date="2019-05" db="EMBL/GenBank/DDBJ databases">
        <title>Emergence of the Ug99 lineage of the wheat stem rust pathogen through somatic hybridization.</title>
        <authorList>
            <person name="Li F."/>
            <person name="Upadhyaya N.M."/>
            <person name="Sperschneider J."/>
            <person name="Matny O."/>
            <person name="Nguyen-Phuc H."/>
            <person name="Mago R."/>
            <person name="Raley C."/>
            <person name="Miller M.E."/>
            <person name="Silverstein K.A.T."/>
            <person name="Henningsen E."/>
            <person name="Hirsch C.D."/>
            <person name="Visser B."/>
            <person name="Pretorius Z.A."/>
            <person name="Steffenson B.J."/>
            <person name="Schwessinger B."/>
            <person name="Dodds P.N."/>
            <person name="Figueroa M."/>
        </authorList>
    </citation>
    <scope>NUCLEOTIDE SEQUENCE [LARGE SCALE GENOMIC DNA]</scope>
    <source>
        <strain evidence="1 2">Ug99</strain>
    </source>
</reference>
<proteinExistence type="predicted"/>
<evidence type="ECO:0000313" key="1">
    <source>
        <dbReference type="EMBL" id="KAA1138494.1"/>
    </source>
</evidence>
<accession>A0A5B0SPD9</accession>
<name>A0A5B0SPD9_PUCGR</name>
<sequence length="141" mass="15862">MPSPPLVATPPELVPTFTTLKMPTTFLFNQTQLQVIKAMQDRIDCVVEKIELPPDSEPTPAIVQGNWSGDWINWKHFYQLQQKLYADAHDHRIPQWAVPNVNTTWNARRNQLGRGPLQFVDQESDNTIGITLASGVGANNS</sequence>
<comment type="caution">
    <text evidence="1">The sequence shown here is derived from an EMBL/GenBank/DDBJ whole genome shotgun (WGS) entry which is preliminary data.</text>
</comment>